<feature type="chain" id="PRO_5034197764" evidence="1">
    <location>
        <begin position="21"/>
        <end position="68"/>
    </location>
</feature>
<dbReference type="OrthoDB" id="5019896at2759"/>
<reference evidence="2 3" key="1">
    <citation type="submission" date="2020-05" db="EMBL/GenBank/DDBJ databases">
        <title>Identification and distribution of gene clusters putatively required for synthesis of sphingolipid metabolism inhibitors in phylogenetically diverse species of the filamentous fungus Fusarium.</title>
        <authorList>
            <person name="Kim H.-S."/>
            <person name="Busman M."/>
            <person name="Brown D.W."/>
            <person name="Divon H."/>
            <person name="Uhlig S."/>
            <person name="Proctor R.H."/>
        </authorList>
    </citation>
    <scope>NUCLEOTIDE SEQUENCE [LARGE SCALE GENOMIC DNA]</scope>
    <source>
        <strain evidence="2 3">NRRL 66243</strain>
    </source>
</reference>
<accession>A0A8H5R230</accession>
<sequence>MKFSTIFLIITSVATAMAAALPEPEVEISGKLVSRDEFELAIRQAGCSAWTQAFMDQDHLLAFGYRNL</sequence>
<keyword evidence="3" id="KW-1185">Reference proteome</keyword>
<evidence type="ECO:0000313" key="2">
    <source>
        <dbReference type="EMBL" id="KAF5625314.1"/>
    </source>
</evidence>
<comment type="caution">
    <text evidence="2">The sequence shown here is derived from an EMBL/GenBank/DDBJ whole genome shotgun (WGS) entry which is preliminary data.</text>
</comment>
<dbReference type="AlphaFoldDB" id="A0A8H5R230"/>
<name>A0A8H5R230_9HYPO</name>
<proteinExistence type="predicted"/>
<dbReference type="RefSeq" id="XP_037202883.1">
    <property type="nucleotide sequence ID" value="XM_037342834.1"/>
</dbReference>
<protein>
    <submittedName>
        <fullName evidence="2">Uncharacterized protein</fullName>
    </submittedName>
</protein>
<feature type="signal peptide" evidence="1">
    <location>
        <begin position="1"/>
        <end position="20"/>
    </location>
</feature>
<organism evidence="2 3">
    <name type="scientific">Fusarium tjaetaba</name>
    <dbReference type="NCBI Taxonomy" id="1567544"/>
    <lineage>
        <taxon>Eukaryota</taxon>
        <taxon>Fungi</taxon>
        <taxon>Dikarya</taxon>
        <taxon>Ascomycota</taxon>
        <taxon>Pezizomycotina</taxon>
        <taxon>Sordariomycetes</taxon>
        <taxon>Hypocreomycetidae</taxon>
        <taxon>Hypocreales</taxon>
        <taxon>Nectriaceae</taxon>
        <taxon>Fusarium</taxon>
        <taxon>Fusarium fujikuroi species complex</taxon>
    </lineage>
</organism>
<dbReference type="Proteomes" id="UP000530670">
    <property type="component" value="Unassembled WGS sequence"/>
</dbReference>
<keyword evidence="1" id="KW-0732">Signal</keyword>
<evidence type="ECO:0000256" key="1">
    <source>
        <dbReference type="SAM" id="SignalP"/>
    </source>
</evidence>
<evidence type="ECO:0000313" key="3">
    <source>
        <dbReference type="Proteomes" id="UP000530670"/>
    </source>
</evidence>
<dbReference type="GeneID" id="59295104"/>
<gene>
    <name evidence="2" type="ORF">FTJAE_10032</name>
</gene>
<dbReference type="EMBL" id="JAAQRI010000231">
    <property type="protein sequence ID" value="KAF5625314.1"/>
    <property type="molecule type" value="Genomic_DNA"/>
</dbReference>